<feature type="transmembrane region" description="Helical" evidence="1">
    <location>
        <begin position="35"/>
        <end position="53"/>
    </location>
</feature>
<keyword evidence="3" id="KW-1185">Reference proteome</keyword>
<keyword evidence="1" id="KW-1133">Transmembrane helix</keyword>
<evidence type="ECO:0000256" key="1">
    <source>
        <dbReference type="SAM" id="Phobius"/>
    </source>
</evidence>
<dbReference type="PATRIC" id="fig|1423813.3.peg.2030"/>
<sequence length="85" mass="9734">MIGGYSFAAVLVLGLRYGLVKYYRFEVPDTRQWFCDITNAIEVSIVITIGWHLSITAPFYAMCRNVLTFPIGLLMLGSWIKAFRH</sequence>
<proteinExistence type="predicted"/>
<evidence type="ECO:0000313" key="3">
    <source>
        <dbReference type="Proteomes" id="UP000051733"/>
    </source>
</evidence>
<comment type="caution">
    <text evidence="2">The sequence shown here is derived from an EMBL/GenBank/DDBJ whole genome shotgun (WGS) entry which is preliminary data.</text>
</comment>
<feature type="transmembrane region" description="Helical" evidence="1">
    <location>
        <begin position="6"/>
        <end position="23"/>
    </location>
</feature>
<keyword evidence="1" id="KW-0812">Transmembrane</keyword>
<name>A0A0R2A260_9LACO</name>
<dbReference type="Proteomes" id="UP000051733">
    <property type="component" value="Unassembled WGS sequence"/>
</dbReference>
<reference evidence="2 3" key="1">
    <citation type="journal article" date="2015" name="Genome Announc.">
        <title>Expanding the biotechnology potential of lactobacilli through comparative genomics of 213 strains and associated genera.</title>
        <authorList>
            <person name="Sun Z."/>
            <person name="Harris H.M."/>
            <person name="McCann A."/>
            <person name="Guo C."/>
            <person name="Argimon S."/>
            <person name="Zhang W."/>
            <person name="Yang X."/>
            <person name="Jeffery I.B."/>
            <person name="Cooney J.C."/>
            <person name="Kagawa T.F."/>
            <person name="Liu W."/>
            <person name="Song Y."/>
            <person name="Salvetti E."/>
            <person name="Wrobel A."/>
            <person name="Rasinkangas P."/>
            <person name="Parkhill J."/>
            <person name="Rea M.C."/>
            <person name="O'Sullivan O."/>
            <person name="Ritari J."/>
            <person name="Douillard F.P."/>
            <person name="Paul Ross R."/>
            <person name="Yang R."/>
            <person name="Briner A.E."/>
            <person name="Felis G.E."/>
            <person name="de Vos W.M."/>
            <person name="Barrangou R."/>
            <person name="Klaenhammer T.R."/>
            <person name="Caufield P.W."/>
            <person name="Cui Y."/>
            <person name="Zhang H."/>
            <person name="O'Toole P.W."/>
        </authorList>
    </citation>
    <scope>NUCLEOTIDE SEQUENCE [LARGE SCALE GENOMIC DNA]</scope>
    <source>
        <strain evidence="2 3">DSM 20634</strain>
    </source>
</reference>
<gene>
    <name evidence="2" type="ORF">FC26_GL001996</name>
</gene>
<evidence type="ECO:0000313" key="2">
    <source>
        <dbReference type="EMBL" id="KRM61176.1"/>
    </source>
</evidence>
<organism evidence="2 3">
    <name type="scientific">Paucilactobacillus vaccinostercus DSM 20634</name>
    <dbReference type="NCBI Taxonomy" id="1423813"/>
    <lineage>
        <taxon>Bacteria</taxon>
        <taxon>Bacillati</taxon>
        <taxon>Bacillota</taxon>
        <taxon>Bacilli</taxon>
        <taxon>Lactobacillales</taxon>
        <taxon>Lactobacillaceae</taxon>
        <taxon>Paucilactobacillus</taxon>
    </lineage>
</organism>
<protein>
    <submittedName>
        <fullName evidence="2">Uncharacterized protein</fullName>
    </submittedName>
</protein>
<dbReference type="EMBL" id="AYYY01000036">
    <property type="protein sequence ID" value="KRM61176.1"/>
    <property type="molecule type" value="Genomic_DNA"/>
</dbReference>
<accession>A0A0R2A260</accession>
<keyword evidence="1" id="KW-0472">Membrane</keyword>
<dbReference type="RefSeq" id="WP_057779424.1">
    <property type="nucleotide sequence ID" value="NZ_AYYY01000036.1"/>
</dbReference>
<dbReference type="AlphaFoldDB" id="A0A0R2A260"/>
<feature type="transmembrane region" description="Helical" evidence="1">
    <location>
        <begin position="59"/>
        <end position="80"/>
    </location>
</feature>